<comment type="caution">
    <text evidence="3">The sequence shown here is derived from an EMBL/GenBank/DDBJ whole genome shotgun (WGS) entry which is preliminary data.</text>
</comment>
<evidence type="ECO:0000256" key="1">
    <source>
        <dbReference type="SAM" id="MobiDB-lite"/>
    </source>
</evidence>
<name>A0AAE0NEC9_9PEZI</name>
<reference evidence="3" key="2">
    <citation type="submission" date="2023-06" db="EMBL/GenBank/DDBJ databases">
        <authorList>
            <consortium name="Lawrence Berkeley National Laboratory"/>
            <person name="Haridas S."/>
            <person name="Hensen N."/>
            <person name="Bonometti L."/>
            <person name="Westerberg I."/>
            <person name="Brannstrom I.O."/>
            <person name="Guillou S."/>
            <person name="Cros-Aarteil S."/>
            <person name="Calhoun S."/>
            <person name="Kuo A."/>
            <person name="Mondo S."/>
            <person name="Pangilinan J."/>
            <person name="Riley R."/>
            <person name="Labutti K."/>
            <person name="Andreopoulos B."/>
            <person name="Lipzen A."/>
            <person name="Chen C."/>
            <person name="Yanf M."/>
            <person name="Daum C."/>
            <person name="Ng V."/>
            <person name="Clum A."/>
            <person name="Steindorff A."/>
            <person name="Ohm R."/>
            <person name="Martin F."/>
            <person name="Silar P."/>
            <person name="Natvig D."/>
            <person name="Lalanne C."/>
            <person name="Gautier V."/>
            <person name="Ament-Velasquez S.L."/>
            <person name="Kruys A."/>
            <person name="Hutchinson M.I."/>
            <person name="Powell A.J."/>
            <person name="Barry K."/>
            <person name="Miller A.N."/>
            <person name="Grigoriev I.V."/>
            <person name="Debuchy R."/>
            <person name="Gladieux P."/>
            <person name="Thoren M.H."/>
            <person name="Johannesson H."/>
        </authorList>
    </citation>
    <scope>NUCLEOTIDE SEQUENCE</scope>
    <source>
        <strain evidence="3">CBS 958.72</strain>
    </source>
</reference>
<accession>A0AAE0NEC9</accession>
<evidence type="ECO:0000313" key="4">
    <source>
        <dbReference type="Proteomes" id="UP001287356"/>
    </source>
</evidence>
<gene>
    <name evidence="3" type="ORF">B0T24DRAFT_675677</name>
</gene>
<feature type="region of interest" description="Disordered" evidence="1">
    <location>
        <begin position="131"/>
        <end position="154"/>
    </location>
</feature>
<feature type="transmembrane region" description="Helical" evidence="2">
    <location>
        <begin position="94"/>
        <end position="113"/>
    </location>
</feature>
<dbReference type="Proteomes" id="UP001287356">
    <property type="component" value="Unassembled WGS sequence"/>
</dbReference>
<keyword evidence="2" id="KW-0812">Transmembrane</keyword>
<feature type="compositionally biased region" description="Basic and acidic residues" evidence="1">
    <location>
        <begin position="226"/>
        <end position="243"/>
    </location>
</feature>
<dbReference type="EMBL" id="JAULSN010000002">
    <property type="protein sequence ID" value="KAK3379939.1"/>
    <property type="molecule type" value="Genomic_DNA"/>
</dbReference>
<keyword evidence="2" id="KW-0472">Membrane</keyword>
<feature type="region of interest" description="Disordered" evidence="1">
    <location>
        <begin position="29"/>
        <end position="61"/>
    </location>
</feature>
<organism evidence="3 4">
    <name type="scientific">Lasiosphaeria ovina</name>
    <dbReference type="NCBI Taxonomy" id="92902"/>
    <lineage>
        <taxon>Eukaryota</taxon>
        <taxon>Fungi</taxon>
        <taxon>Dikarya</taxon>
        <taxon>Ascomycota</taxon>
        <taxon>Pezizomycotina</taxon>
        <taxon>Sordariomycetes</taxon>
        <taxon>Sordariomycetidae</taxon>
        <taxon>Sordariales</taxon>
        <taxon>Lasiosphaeriaceae</taxon>
        <taxon>Lasiosphaeria</taxon>
    </lineage>
</organism>
<proteinExistence type="predicted"/>
<feature type="compositionally biased region" description="Low complexity" evidence="1">
    <location>
        <begin position="41"/>
        <end position="61"/>
    </location>
</feature>
<evidence type="ECO:0000313" key="3">
    <source>
        <dbReference type="EMBL" id="KAK3379939.1"/>
    </source>
</evidence>
<sequence length="260" mass="27993">MAPAVAIAERRAAAAAPFVLPRGGLVAEKLQQRSPAPAPEPASSSPQQQQQQARDDGSAAASRTLELVARQQPTVATIPSFYGSLYDGPDPGTVAGITLGAVGGFILLLWLIYTCINVGNTSAETTAESSVGTASVVTRKRHRHSHRSSRGPVAETVEIRRTASRGGGPVIVEEVVTGGGGGERIVVEERRRSVSRPRIIHSDDDDDEVVVIEEHSPPPRRRSRIRSVERRSTYREVDPDRFAGGDSPVIEVRRSTSRRR</sequence>
<reference evidence="3" key="1">
    <citation type="journal article" date="2023" name="Mol. Phylogenet. Evol.">
        <title>Genome-scale phylogeny and comparative genomics of the fungal order Sordariales.</title>
        <authorList>
            <person name="Hensen N."/>
            <person name="Bonometti L."/>
            <person name="Westerberg I."/>
            <person name="Brannstrom I.O."/>
            <person name="Guillou S."/>
            <person name="Cros-Aarteil S."/>
            <person name="Calhoun S."/>
            <person name="Haridas S."/>
            <person name="Kuo A."/>
            <person name="Mondo S."/>
            <person name="Pangilinan J."/>
            <person name="Riley R."/>
            <person name="LaButti K."/>
            <person name="Andreopoulos B."/>
            <person name="Lipzen A."/>
            <person name="Chen C."/>
            <person name="Yan M."/>
            <person name="Daum C."/>
            <person name="Ng V."/>
            <person name="Clum A."/>
            <person name="Steindorff A."/>
            <person name="Ohm R.A."/>
            <person name="Martin F."/>
            <person name="Silar P."/>
            <person name="Natvig D.O."/>
            <person name="Lalanne C."/>
            <person name="Gautier V."/>
            <person name="Ament-Velasquez S.L."/>
            <person name="Kruys A."/>
            <person name="Hutchinson M.I."/>
            <person name="Powell A.J."/>
            <person name="Barry K."/>
            <person name="Miller A.N."/>
            <person name="Grigoriev I.V."/>
            <person name="Debuchy R."/>
            <person name="Gladieux P."/>
            <person name="Hiltunen Thoren M."/>
            <person name="Johannesson H."/>
        </authorList>
    </citation>
    <scope>NUCLEOTIDE SEQUENCE</scope>
    <source>
        <strain evidence="3">CBS 958.72</strain>
    </source>
</reference>
<dbReference type="AlphaFoldDB" id="A0AAE0NEC9"/>
<keyword evidence="2" id="KW-1133">Transmembrane helix</keyword>
<evidence type="ECO:0000256" key="2">
    <source>
        <dbReference type="SAM" id="Phobius"/>
    </source>
</evidence>
<feature type="region of interest" description="Disordered" evidence="1">
    <location>
        <begin position="215"/>
        <end position="260"/>
    </location>
</feature>
<keyword evidence="4" id="KW-1185">Reference proteome</keyword>
<protein>
    <submittedName>
        <fullName evidence="3">Uncharacterized protein</fullName>
    </submittedName>
</protein>
<feature type="compositionally biased region" description="Basic residues" evidence="1">
    <location>
        <begin position="138"/>
        <end position="149"/>
    </location>
</feature>